<feature type="domain" description="RNA-binding S4" evidence="6">
    <location>
        <begin position="65"/>
        <end position="131"/>
    </location>
</feature>
<dbReference type="PANTHER" id="PTHR21600">
    <property type="entry name" value="MITOCHONDRIAL RNA PSEUDOURIDINE SYNTHASE"/>
    <property type="match status" value="1"/>
</dbReference>
<dbReference type="SMART" id="SM00363">
    <property type="entry name" value="S4"/>
    <property type="match status" value="1"/>
</dbReference>
<dbReference type="EC" id="5.4.99.-" evidence="5"/>
<dbReference type="EMBL" id="HBHW01037650">
    <property type="protein sequence ID" value="CAE0060888.1"/>
    <property type="molecule type" value="Transcribed_RNA"/>
</dbReference>
<dbReference type="GO" id="GO:0000455">
    <property type="term" value="P:enzyme-directed rRNA pseudouridine synthesis"/>
    <property type="evidence" value="ECO:0007669"/>
    <property type="project" value="TreeGrafter"/>
</dbReference>
<comment type="catalytic activity">
    <reaction evidence="5">
        <text>a uridine in RNA = a pseudouridine in RNA</text>
        <dbReference type="Rhea" id="RHEA:48348"/>
        <dbReference type="Rhea" id="RHEA-COMP:12068"/>
        <dbReference type="Rhea" id="RHEA-COMP:12069"/>
        <dbReference type="ChEBI" id="CHEBI:65314"/>
        <dbReference type="ChEBI" id="CHEBI:65315"/>
    </reaction>
</comment>
<dbReference type="NCBIfam" id="TIGR00005">
    <property type="entry name" value="rluA_subfam"/>
    <property type="match status" value="1"/>
</dbReference>
<protein>
    <recommendedName>
        <fullName evidence="5">Pseudouridine synthase</fullName>
        <ecNumber evidence="5">5.4.99.-</ecNumber>
    </recommendedName>
</protein>
<dbReference type="InterPro" id="IPR006225">
    <property type="entry name" value="PsdUridine_synth_RluC/D"/>
</dbReference>
<dbReference type="SUPFAM" id="SSF55120">
    <property type="entry name" value="Pseudouridine synthase"/>
    <property type="match status" value="1"/>
</dbReference>
<dbReference type="InterPro" id="IPR036986">
    <property type="entry name" value="S4_RNA-bd_sf"/>
</dbReference>
<dbReference type="Gene3D" id="3.10.290.10">
    <property type="entry name" value="RNA-binding S4 domain"/>
    <property type="match status" value="1"/>
</dbReference>
<dbReference type="Gene3D" id="3.30.2350.10">
    <property type="entry name" value="Pseudouridine synthase"/>
    <property type="match status" value="1"/>
</dbReference>
<organism evidence="7">
    <name type="scientific">Rhodosorus marinus</name>
    <dbReference type="NCBI Taxonomy" id="101924"/>
    <lineage>
        <taxon>Eukaryota</taxon>
        <taxon>Rhodophyta</taxon>
        <taxon>Stylonematophyceae</taxon>
        <taxon>Stylonematales</taxon>
        <taxon>Stylonemataceae</taxon>
        <taxon>Rhodosorus</taxon>
    </lineage>
</organism>
<dbReference type="PROSITE" id="PS01129">
    <property type="entry name" value="PSI_RLU"/>
    <property type="match status" value="1"/>
</dbReference>
<dbReference type="Pfam" id="PF00849">
    <property type="entry name" value="PseudoU_synth_2"/>
    <property type="match status" value="1"/>
</dbReference>
<dbReference type="InterPro" id="IPR006145">
    <property type="entry name" value="PsdUridine_synth_RsuA/RluA"/>
</dbReference>
<dbReference type="InterPro" id="IPR006224">
    <property type="entry name" value="PsdUridine_synth_RluA-like_CS"/>
</dbReference>
<dbReference type="InterPro" id="IPR002942">
    <property type="entry name" value="S4_RNA-bd"/>
</dbReference>
<dbReference type="CDD" id="cd00165">
    <property type="entry name" value="S4"/>
    <property type="match status" value="1"/>
</dbReference>
<proteinExistence type="inferred from homology"/>
<accession>A0A7S3EKN7</accession>
<dbReference type="AlphaFoldDB" id="A0A7S3EKN7"/>
<evidence type="ECO:0000256" key="2">
    <source>
        <dbReference type="ARBA" id="ARBA00023235"/>
    </source>
</evidence>
<dbReference type="SUPFAM" id="SSF55174">
    <property type="entry name" value="Alpha-L RNA-binding motif"/>
    <property type="match status" value="1"/>
</dbReference>
<keyword evidence="2 5" id="KW-0413">Isomerase</keyword>
<comment type="similarity">
    <text evidence="1 5">Belongs to the pseudouridine synthase RluA family.</text>
</comment>
<dbReference type="PANTHER" id="PTHR21600:SF44">
    <property type="entry name" value="RIBOSOMAL LARGE SUBUNIT PSEUDOURIDINE SYNTHASE D"/>
    <property type="match status" value="1"/>
</dbReference>
<evidence type="ECO:0000256" key="3">
    <source>
        <dbReference type="PIRSR" id="PIRSR606225-1"/>
    </source>
</evidence>
<dbReference type="GO" id="GO:0003723">
    <property type="term" value="F:RNA binding"/>
    <property type="evidence" value="ECO:0007669"/>
    <property type="project" value="UniProtKB-KW"/>
</dbReference>
<feature type="active site" evidence="3">
    <location>
        <position position="192"/>
    </location>
</feature>
<evidence type="ECO:0000256" key="5">
    <source>
        <dbReference type="RuleBase" id="RU362028"/>
    </source>
</evidence>
<evidence type="ECO:0000256" key="4">
    <source>
        <dbReference type="PROSITE-ProRule" id="PRU00182"/>
    </source>
</evidence>
<evidence type="ECO:0000256" key="1">
    <source>
        <dbReference type="ARBA" id="ARBA00010876"/>
    </source>
</evidence>
<dbReference type="PROSITE" id="PS50889">
    <property type="entry name" value="S4"/>
    <property type="match status" value="1"/>
</dbReference>
<keyword evidence="4" id="KW-0694">RNA-binding</keyword>
<dbReference type="InterPro" id="IPR020103">
    <property type="entry name" value="PsdUridine_synth_cat_dom_sf"/>
</dbReference>
<dbReference type="CDD" id="cd02869">
    <property type="entry name" value="PseudoU_synth_RluA_like"/>
    <property type="match status" value="1"/>
</dbReference>
<dbReference type="GO" id="GO:0009982">
    <property type="term" value="F:pseudouridine synthase activity"/>
    <property type="evidence" value="ECO:0007669"/>
    <property type="project" value="InterPro"/>
</dbReference>
<dbReference type="InterPro" id="IPR050188">
    <property type="entry name" value="RluA_PseudoU_synthase"/>
</dbReference>
<sequence>MIGFLSTLSVRSRSIYGLRSCPLIARKQLASFAVVDRSGTVDGDAGDEEGVESDFFEISDKEADVRLDKVLTNRYEGFSRNYFGELITSNKVTVDGNVLAKKAAKLKEGSKVEVTFTETNDPSVIVPSDIPLNIIYEDEHILVLNKDAGMVVHPAPGNWDGTLVNALAFRYKEHFLEVHANEMRPGIVHRLDQGTSGVIIVARTPAATRNLQDQFRLRAVKKNYLAVTCRNPFSRGTVSMRVNQPIGRHSTRRTEMAIVSEENGGRASSTVFYHIASDASDMTSLLHVALETGRTHQIRVHLKHLRAPVLGDEVYGYETFNTRVGKHVKRPLLHAFRLEVDHPITGERLLFQAKPPSDVVKVIEGSILPDFSSNLNQYLAIESSTEKIFGDG</sequence>
<gene>
    <name evidence="7" type="ORF">RMAR00112_LOCUS28954</name>
</gene>
<name>A0A7S3EKN7_9RHOD</name>
<evidence type="ECO:0000259" key="6">
    <source>
        <dbReference type="SMART" id="SM00363"/>
    </source>
</evidence>
<evidence type="ECO:0000313" key="7">
    <source>
        <dbReference type="EMBL" id="CAE0060888.1"/>
    </source>
</evidence>
<reference evidence="7" key="1">
    <citation type="submission" date="2021-01" db="EMBL/GenBank/DDBJ databases">
        <authorList>
            <person name="Corre E."/>
            <person name="Pelletier E."/>
            <person name="Niang G."/>
            <person name="Scheremetjew M."/>
            <person name="Finn R."/>
            <person name="Kale V."/>
            <person name="Holt S."/>
            <person name="Cochrane G."/>
            <person name="Meng A."/>
            <person name="Brown T."/>
            <person name="Cohen L."/>
        </authorList>
    </citation>
    <scope>NUCLEOTIDE SEQUENCE</scope>
    <source>
        <strain evidence="7">CCMP 769</strain>
    </source>
</reference>
<comment type="function">
    <text evidence="5">Responsible for synthesis of pseudouridine from uracil.</text>
</comment>